<keyword evidence="2" id="KW-1185">Reference proteome</keyword>
<evidence type="ECO:0000313" key="1">
    <source>
        <dbReference type="EMBL" id="EFW19784.1"/>
    </source>
</evidence>
<dbReference type="EMBL" id="GL636490">
    <property type="protein sequence ID" value="EFW19784.1"/>
    <property type="molecule type" value="Genomic_DNA"/>
</dbReference>
<reference evidence="2" key="1">
    <citation type="journal article" date="2010" name="Genome Res.">
        <title>Population genomic sequencing of Coccidioides fungi reveals recent hybridization and transposon control.</title>
        <authorList>
            <person name="Neafsey D.E."/>
            <person name="Barker B.M."/>
            <person name="Sharpton T.J."/>
            <person name="Stajich J.E."/>
            <person name="Park D.J."/>
            <person name="Whiston E."/>
            <person name="Hung C.-Y."/>
            <person name="McMahan C."/>
            <person name="White J."/>
            <person name="Sykes S."/>
            <person name="Heiman D."/>
            <person name="Young S."/>
            <person name="Zeng Q."/>
            <person name="Abouelleil A."/>
            <person name="Aftuck L."/>
            <person name="Bessette D."/>
            <person name="Brown A."/>
            <person name="FitzGerald M."/>
            <person name="Lui A."/>
            <person name="Macdonald J.P."/>
            <person name="Priest M."/>
            <person name="Orbach M.J."/>
            <person name="Galgiani J.N."/>
            <person name="Kirkland T.N."/>
            <person name="Cole G.T."/>
            <person name="Birren B.W."/>
            <person name="Henn M.R."/>
            <person name="Taylor J.W."/>
            <person name="Rounsley S.D."/>
        </authorList>
    </citation>
    <scope>NUCLEOTIDE SEQUENCE [LARGE SCALE GENOMIC DNA]</scope>
    <source>
        <strain evidence="2">RMSCC 757 / Silveira</strain>
    </source>
</reference>
<accession>E9D1W0</accession>
<sequence length="125" mass="14341">MHDPNFEYLTANPKAIQVYNRKSMSIRQWEHFVKNAYICRCASAVRCTELHMFSMDSWILWFVICVNTRSNSFWHGPSMFAVTKHIGSRLWALFDESPGAERGGGKVKLINRGPMKGTKIGSRIS</sequence>
<name>E9D1W0_COCPS</name>
<reference evidence="2" key="2">
    <citation type="submission" date="2010-03" db="EMBL/GenBank/DDBJ databases">
        <title>The genome sequence of Coccidioides posadasii strain Silveira.</title>
        <authorList>
            <consortium name="The Broad Institute Genome Sequencing Center for Infectious Disease"/>
            <person name="Neafsey D."/>
            <person name="Orbach M."/>
            <person name="Henn M.R."/>
            <person name="Cole G.T."/>
            <person name="Galgiani J."/>
            <person name="Gardner M.J."/>
            <person name="Kirkland T.N."/>
            <person name="Taylor J.W."/>
            <person name="Young S.K."/>
            <person name="Zeng Q."/>
            <person name="Koehrsen M."/>
            <person name="Alvarado L."/>
            <person name="Berlin A."/>
            <person name="Borenstein D."/>
            <person name="Chapman S.B."/>
            <person name="Chen Z."/>
            <person name="Engels R."/>
            <person name="Freedman E."/>
            <person name="Gellesch M."/>
            <person name="Goldberg J."/>
            <person name="Griggs A."/>
            <person name="Gujja S."/>
            <person name="Heilman E."/>
            <person name="Heiman D."/>
            <person name="Howarth C."/>
            <person name="Jen D."/>
            <person name="Larson L."/>
            <person name="Mehta T."/>
            <person name="Neiman D."/>
            <person name="Park D."/>
            <person name="Pearson M."/>
            <person name="Richards J."/>
            <person name="Roberts A."/>
            <person name="Saif S."/>
            <person name="Shea T."/>
            <person name="Shenoy N."/>
            <person name="Sisk P."/>
            <person name="Stolte C."/>
            <person name="Sykes S."/>
            <person name="Walk T."/>
            <person name="White J."/>
            <person name="Yandava C."/>
            <person name="Haas B."/>
            <person name="Nusbaum C."/>
            <person name="Birren B."/>
        </authorList>
    </citation>
    <scope>NUCLEOTIDE SEQUENCE [LARGE SCALE GENOMIC DNA]</scope>
    <source>
        <strain evidence="2">RMSCC 757 / Silveira</strain>
    </source>
</reference>
<dbReference type="Proteomes" id="UP000002497">
    <property type="component" value="Unassembled WGS sequence"/>
</dbReference>
<organism evidence="2">
    <name type="scientific">Coccidioides posadasii (strain RMSCC 757 / Silveira)</name>
    <name type="common">Valley fever fungus</name>
    <dbReference type="NCBI Taxonomy" id="443226"/>
    <lineage>
        <taxon>Eukaryota</taxon>
        <taxon>Fungi</taxon>
        <taxon>Dikarya</taxon>
        <taxon>Ascomycota</taxon>
        <taxon>Pezizomycotina</taxon>
        <taxon>Eurotiomycetes</taxon>
        <taxon>Eurotiomycetidae</taxon>
        <taxon>Onygenales</taxon>
        <taxon>Onygenaceae</taxon>
        <taxon>Coccidioides</taxon>
    </lineage>
</organism>
<dbReference type="HOGENOM" id="CLU_1992431_0_0_1"/>
<evidence type="ECO:0000313" key="2">
    <source>
        <dbReference type="Proteomes" id="UP000002497"/>
    </source>
</evidence>
<gene>
    <name evidence="1" type="ORF">CPSG_04168</name>
</gene>
<proteinExistence type="predicted"/>
<protein>
    <submittedName>
        <fullName evidence="1">Uncharacterized protein</fullName>
    </submittedName>
</protein>
<dbReference type="AlphaFoldDB" id="E9D1W0"/>
<dbReference type="VEuPathDB" id="FungiDB:CPSG_04168"/>